<dbReference type="CDD" id="cd00063">
    <property type="entry name" value="FN3"/>
    <property type="match status" value="4"/>
</dbReference>
<organism evidence="37">
    <name type="scientific">Pan troglodytes</name>
    <name type="common">Chimpanzee</name>
    <dbReference type="NCBI Taxonomy" id="9598"/>
    <lineage>
        <taxon>Eukaryota</taxon>
        <taxon>Metazoa</taxon>
        <taxon>Chordata</taxon>
        <taxon>Craniata</taxon>
        <taxon>Vertebrata</taxon>
        <taxon>Euteleostomi</taxon>
        <taxon>Mammalia</taxon>
        <taxon>Eutheria</taxon>
        <taxon>Euarchontoglires</taxon>
        <taxon>Primates</taxon>
        <taxon>Haplorrhini</taxon>
        <taxon>Catarrhini</taxon>
        <taxon>Hominidae</taxon>
        <taxon>Pan</taxon>
    </lineage>
</organism>
<dbReference type="CDD" id="cd14625">
    <property type="entry name" value="R-PTPc-S-1"/>
    <property type="match status" value="1"/>
</dbReference>
<evidence type="ECO:0000256" key="22">
    <source>
        <dbReference type="ARBA" id="ARBA00023273"/>
    </source>
</evidence>
<evidence type="ECO:0000256" key="17">
    <source>
        <dbReference type="ARBA" id="ARBA00023018"/>
    </source>
</evidence>
<comment type="catalytic activity">
    <reaction evidence="27">
        <text>O-phospho-L-tyrosyl-[protein] + H2O = L-tyrosyl-[protein] + phosphate</text>
        <dbReference type="Rhea" id="RHEA:10684"/>
        <dbReference type="Rhea" id="RHEA-COMP:10136"/>
        <dbReference type="Rhea" id="RHEA-COMP:20101"/>
        <dbReference type="ChEBI" id="CHEBI:15377"/>
        <dbReference type="ChEBI" id="CHEBI:43474"/>
        <dbReference type="ChEBI" id="CHEBI:46858"/>
        <dbReference type="ChEBI" id="CHEBI:61978"/>
        <dbReference type="EC" id="3.1.3.48"/>
    </reaction>
</comment>
<dbReference type="GO" id="GO:0014069">
    <property type="term" value="C:postsynaptic density"/>
    <property type="evidence" value="ECO:0007669"/>
    <property type="project" value="UniProtKB-SubCell"/>
</dbReference>
<dbReference type="EMBL" id="GABC01002261">
    <property type="protein sequence ID" value="JAA09077.1"/>
    <property type="molecule type" value="mRNA"/>
</dbReference>
<keyword evidence="17" id="KW-0770">Synapse</keyword>
<keyword evidence="20 37" id="KW-0675">Receptor</keyword>
<dbReference type="FunFam" id="2.60.40.10:FF:000036">
    <property type="entry name" value="receptor-type tyrosine-protein phosphatase delta isoform X1"/>
    <property type="match status" value="1"/>
</dbReference>
<keyword evidence="8" id="KW-1003">Cell membrane</keyword>
<dbReference type="PRINTS" id="PR00014">
    <property type="entry name" value="FNTYPEIII"/>
</dbReference>
<dbReference type="Gene3D" id="2.60.40.10">
    <property type="entry name" value="Immunoglobulins"/>
    <property type="match status" value="7"/>
</dbReference>
<evidence type="ECO:0000256" key="13">
    <source>
        <dbReference type="ARBA" id="ARBA00022737"/>
    </source>
</evidence>
<evidence type="ECO:0000256" key="9">
    <source>
        <dbReference type="ARBA" id="ARBA00022599"/>
    </source>
</evidence>
<dbReference type="InterPro" id="IPR013783">
    <property type="entry name" value="Ig-like_fold"/>
</dbReference>
<evidence type="ECO:0000256" key="6">
    <source>
        <dbReference type="ARBA" id="ARBA00010504"/>
    </source>
</evidence>
<feature type="domain" description="Fibronectin type-III" evidence="35">
    <location>
        <begin position="514"/>
        <end position="603"/>
    </location>
</feature>
<dbReference type="GO" id="GO:0008201">
    <property type="term" value="F:heparin binding"/>
    <property type="evidence" value="ECO:0007669"/>
    <property type="project" value="UniProtKB-KW"/>
</dbReference>
<dbReference type="InterPro" id="IPR003598">
    <property type="entry name" value="Ig_sub2"/>
</dbReference>
<dbReference type="PROSITE" id="PS50835">
    <property type="entry name" value="IG_LIKE"/>
    <property type="match status" value="3"/>
</dbReference>
<dbReference type="Pfam" id="PF00041">
    <property type="entry name" value="fn3"/>
    <property type="match status" value="4"/>
</dbReference>
<evidence type="ECO:0000256" key="8">
    <source>
        <dbReference type="ARBA" id="ARBA00022475"/>
    </source>
</evidence>
<dbReference type="InterPro" id="IPR050713">
    <property type="entry name" value="RTP_Phos/Ushers"/>
</dbReference>
<keyword evidence="11 30" id="KW-0812">Transmembrane</keyword>
<evidence type="ECO:0000256" key="25">
    <source>
        <dbReference type="ARBA" id="ARBA00034102"/>
    </source>
</evidence>
<dbReference type="PROSITE" id="PS00383">
    <property type="entry name" value="TYR_PHOSPHATASE_1"/>
    <property type="match status" value="2"/>
</dbReference>
<dbReference type="InterPro" id="IPR003599">
    <property type="entry name" value="Ig_sub"/>
</dbReference>
<protein>
    <recommendedName>
        <fullName evidence="28">Receptor-type tyrosine-protein phosphatase S</fullName>
        <ecNumber evidence="7">3.1.3.48</ecNumber>
    </recommendedName>
</protein>
<keyword evidence="18 30" id="KW-0472">Membrane</keyword>
<feature type="domain" description="Tyrosine-protein phosphatase" evidence="32">
    <location>
        <begin position="946"/>
        <end position="1201"/>
    </location>
</feature>
<accession>A0A8I3B2E6</accession>
<keyword evidence="14" id="KW-0378">Hydrolase</keyword>
<evidence type="ECO:0000256" key="24">
    <source>
        <dbReference type="ARBA" id="ARBA00023329"/>
    </source>
</evidence>
<evidence type="ECO:0000259" key="34">
    <source>
        <dbReference type="PROSITE" id="PS50835"/>
    </source>
</evidence>
<keyword evidence="16 30" id="KW-1133">Transmembrane helix</keyword>
<dbReference type="FunFam" id="3.90.190.10:FF:000001">
    <property type="entry name" value="Receptor-type tyrosine-protein phosphatase F isoform A"/>
    <property type="match status" value="1"/>
</dbReference>
<evidence type="ECO:0000256" key="12">
    <source>
        <dbReference type="ARBA" id="ARBA00022729"/>
    </source>
</evidence>
<evidence type="ECO:0000259" key="33">
    <source>
        <dbReference type="PROSITE" id="PS50056"/>
    </source>
</evidence>
<dbReference type="Pfam" id="PF07679">
    <property type="entry name" value="I-set"/>
    <property type="match status" value="2"/>
</dbReference>
<dbReference type="CDD" id="cd05738">
    <property type="entry name" value="IgI_2_RPTP_IIa_LAR_like"/>
    <property type="match status" value="1"/>
</dbReference>
<dbReference type="PANTHER" id="PTHR46957:SF6">
    <property type="entry name" value="PROTEIN-TYROSINE-PHOSPHATASE"/>
    <property type="match status" value="1"/>
</dbReference>
<dbReference type="PROSITE" id="PS50853">
    <property type="entry name" value="FN3"/>
    <property type="match status" value="4"/>
</dbReference>
<feature type="domain" description="Tyrosine-protein phosphatase" evidence="32">
    <location>
        <begin position="1233"/>
        <end position="1492"/>
    </location>
</feature>
<dbReference type="GO" id="GO:0005886">
    <property type="term" value="C:plasma membrane"/>
    <property type="evidence" value="ECO:0007669"/>
    <property type="project" value="UniProtKB-SubCell"/>
</dbReference>
<feature type="chain" id="PRO_5033967025" description="Receptor-type tyrosine-protein phosphatase S" evidence="31">
    <location>
        <begin position="30"/>
        <end position="1501"/>
    </location>
</feature>
<dbReference type="Gene3D" id="3.90.190.10">
    <property type="entry name" value="Protein tyrosine phosphatase superfamily"/>
    <property type="match status" value="2"/>
</dbReference>
<evidence type="ECO:0000259" key="35">
    <source>
        <dbReference type="PROSITE" id="PS50853"/>
    </source>
</evidence>
<feature type="domain" description="Ig-like" evidence="34">
    <location>
        <begin position="135"/>
        <end position="224"/>
    </location>
</feature>
<proteinExistence type="evidence at transcript level"/>
<dbReference type="SUPFAM" id="SSF49265">
    <property type="entry name" value="Fibronectin type III"/>
    <property type="match status" value="2"/>
</dbReference>
<dbReference type="SMART" id="SM00409">
    <property type="entry name" value="IG"/>
    <property type="match status" value="3"/>
</dbReference>
<dbReference type="GO" id="GO:0043204">
    <property type="term" value="C:perikaryon"/>
    <property type="evidence" value="ECO:0007669"/>
    <property type="project" value="UniProtKB-SubCell"/>
</dbReference>
<evidence type="ECO:0000256" key="26">
    <source>
        <dbReference type="ARBA" id="ARBA00034105"/>
    </source>
</evidence>
<dbReference type="Pfam" id="PF00102">
    <property type="entry name" value="Y_phosphatase"/>
    <property type="match status" value="2"/>
</dbReference>
<feature type="domain" description="Ig-like" evidence="34">
    <location>
        <begin position="232"/>
        <end position="314"/>
    </location>
</feature>
<dbReference type="FunFam" id="2.60.40.10:FF:000068">
    <property type="entry name" value="receptor-type tyrosine-protein phosphatase delta isoform X1"/>
    <property type="match status" value="1"/>
</dbReference>
<accession>A0A2J8JR91</accession>
<evidence type="ECO:0000256" key="28">
    <source>
        <dbReference type="ARBA" id="ARBA00073611"/>
    </source>
</evidence>
<feature type="compositionally biased region" description="Basic and acidic residues" evidence="29">
    <location>
        <begin position="880"/>
        <end position="890"/>
    </location>
</feature>
<feature type="domain" description="Fibronectin type-III" evidence="35">
    <location>
        <begin position="321"/>
        <end position="411"/>
    </location>
</feature>
<accession>K7CIK2</accession>
<dbReference type="InterPro" id="IPR013098">
    <property type="entry name" value="Ig_I-set"/>
</dbReference>
<dbReference type="SUPFAM" id="SSF48726">
    <property type="entry name" value="Immunoglobulin"/>
    <property type="match status" value="3"/>
</dbReference>
<keyword evidence="22" id="KW-0966">Cell projection</keyword>
<dbReference type="EMBL" id="GABD01000802">
    <property type="protein sequence ID" value="JAA32298.1"/>
    <property type="molecule type" value="mRNA"/>
</dbReference>
<dbReference type="GeneID" id="450158"/>
<evidence type="ECO:0000256" key="20">
    <source>
        <dbReference type="ARBA" id="ARBA00023170"/>
    </source>
</evidence>
<dbReference type="GO" id="GO:0004725">
    <property type="term" value="F:protein tyrosine phosphatase activity"/>
    <property type="evidence" value="ECO:0007669"/>
    <property type="project" value="UniProtKB-EC"/>
</dbReference>
<dbReference type="InterPro" id="IPR036116">
    <property type="entry name" value="FN3_sf"/>
</dbReference>
<evidence type="ECO:0000256" key="10">
    <source>
        <dbReference type="ARBA" id="ARBA00022674"/>
    </source>
</evidence>
<evidence type="ECO:0000256" key="1">
    <source>
        <dbReference type="ARBA" id="ARBA00004251"/>
    </source>
</evidence>
<dbReference type="GO" id="GO:0030426">
    <property type="term" value="C:growth cone"/>
    <property type="evidence" value="ECO:0007669"/>
    <property type="project" value="UniProtKB-SubCell"/>
</dbReference>
<dbReference type="InterPro" id="IPR000387">
    <property type="entry name" value="Tyr_Pase_dom"/>
</dbReference>
<evidence type="ECO:0000256" key="16">
    <source>
        <dbReference type="ARBA" id="ARBA00022989"/>
    </source>
</evidence>
<feature type="domain" description="Fibronectin type-III" evidence="35">
    <location>
        <begin position="416"/>
        <end position="510"/>
    </location>
</feature>
<evidence type="ECO:0000256" key="2">
    <source>
        <dbReference type="ARBA" id="ARBA00004432"/>
    </source>
</evidence>
<evidence type="ECO:0000256" key="19">
    <source>
        <dbReference type="ARBA" id="ARBA00023157"/>
    </source>
</evidence>
<evidence type="ECO:0000256" key="3">
    <source>
        <dbReference type="ARBA" id="ARBA00004484"/>
    </source>
</evidence>
<dbReference type="FunFam" id="2.60.40.10:FF:000027">
    <property type="entry name" value="receptor-type tyrosine-protein phosphatase delta isoform X1"/>
    <property type="match status" value="1"/>
</dbReference>
<dbReference type="InterPro" id="IPR003961">
    <property type="entry name" value="FN3_dom"/>
</dbReference>
<feature type="domain" description="Ig-like" evidence="34">
    <location>
        <begin position="33"/>
        <end position="123"/>
    </location>
</feature>
<dbReference type="CDD" id="cd05739">
    <property type="entry name" value="IgI_3_RPTP_IIa_LAR_like"/>
    <property type="match status" value="1"/>
</dbReference>
<dbReference type="SMART" id="SM00404">
    <property type="entry name" value="PTPc_motif"/>
    <property type="match status" value="2"/>
</dbReference>
<dbReference type="FunFam" id="2.60.40.10:FF:000015">
    <property type="entry name" value="receptor-type tyrosine-protein phosphatase delta isoform X2"/>
    <property type="match status" value="1"/>
</dbReference>
<evidence type="ECO:0000256" key="11">
    <source>
        <dbReference type="ARBA" id="ARBA00022692"/>
    </source>
</evidence>
<evidence type="ECO:0000256" key="27">
    <source>
        <dbReference type="ARBA" id="ARBA00051722"/>
    </source>
</evidence>
<dbReference type="GO" id="GO:0030672">
    <property type="term" value="C:synaptic vesicle membrane"/>
    <property type="evidence" value="ECO:0007669"/>
    <property type="project" value="UniProtKB-SubCell"/>
</dbReference>
<dbReference type="CDD" id="cd14627">
    <property type="entry name" value="R-PTP-S-2"/>
    <property type="match status" value="1"/>
</dbReference>
<dbReference type="Pfam" id="PF13927">
    <property type="entry name" value="Ig_3"/>
    <property type="match status" value="1"/>
</dbReference>
<dbReference type="InterPro" id="IPR000242">
    <property type="entry name" value="PTP_cat"/>
</dbReference>
<comment type="subcellular location">
    <subcellularLocation>
        <location evidence="1">Cell membrane</location>
        <topology evidence="1">Single-pass type I membrane protein</topology>
    </subcellularLocation>
    <subcellularLocation>
        <location evidence="4">Cell projection</location>
        <location evidence="4">Axon</location>
    </subcellularLocation>
    <subcellularLocation>
        <location evidence="5">Cell projection</location>
        <location evidence="5">Growth cone</location>
    </subcellularLocation>
    <subcellularLocation>
        <location evidence="2">Cytoplasmic vesicle</location>
        <location evidence="2">Secretory vesicle</location>
        <location evidence="2">Synaptic vesicle membrane</location>
    </subcellularLocation>
    <subcellularLocation>
        <location evidence="3">Perikaryon</location>
    </subcellularLocation>
    <subcellularLocation>
        <location evidence="26">Postsynaptic density</location>
    </subcellularLocation>
    <subcellularLocation>
        <location evidence="25">Synapse</location>
        <location evidence="25">Synaptosome</location>
    </subcellularLocation>
</comment>
<evidence type="ECO:0000259" key="32">
    <source>
        <dbReference type="PROSITE" id="PS50055"/>
    </source>
</evidence>
<feature type="domain" description="Fibronectin type-III" evidence="35">
    <location>
        <begin position="605"/>
        <end position="689"/>
    </location>
</feature>
<feature type="region of interest" description="Disordered" evidence="29">
    <location>
        <begin position="880"/>
        <end position="907"/>
    </location>
</feature>
<evidence type="ECO:0000256" key="30">
    <source>
        <dbReference type="SAM" id="Phobius"/>
    </source>
</evidence>
<dbReference type="PROSITE" id="PS50056">
    <property type="entry name" value="TYR_PHOSPHATASE_2"/>
    <property type="match status" value="2"/>
</dbReference>
<evidence type="ECO:0000256" key="15">
    <source>
        <dbReference type="ARBA" id="ARBA00022912"/>
    </source>
</evidence>
<keyword evidence="15" id="KW-0904">Protein phosphatase</keyword>
<name>A0A8I3B2E6_PANTR</name>
<feature type="domain" description="Tyrosine specific protein phosphatases" evidence="33">
    <location>
        <begin position="1410"/>
        <end position="1483"/>
    </location>
</feature>
<dbReference type="GO" id="GO:0099560">
    <property type="term" value="P:synaptic membrane adhesion"/>
    <property type="evidence" value="ECO:0007669"/>
    <property type="project" value="UniProtKB-ARBA"/>
</dbReference>
<comment type="similarity">
    <text evidence="6">Belongs to the protein-tyrosine phosphatase family. Receptor class 2A subfamily.</text>
</comment>
<evidence type="ECO:0000256" key="7">
    <source>
        <dbReference type="ARBA" id="ARBA00013064"/>
    </source>
</evidence>
<dbReference type="SMART" id="SM00408">
    <property type="entry name" value="IGc2"/>
    <property type="match status" value="3"/>
</dbReference>
<dbReference type="InterPro" id="IPR036179">
    <property type="entry name" value="Ig-like_dom_sf"/>
</dbReference>
<evidence type="ECO:0000313" key="36">
    <source>
        <dbReference type="EMBL" id="JAA09077.1"/>
    </source>
</evidence>
<dbReference type="InterPro" id="IPR007110">
    <property type="entry name" value="Ig-like_dom"/>
</dbReference>
<sequence>MAPTWGPGMVSVVGPMGLLVVLLVGGCAAEEPPRFIKEPKDQIGVSGGVASFVCQATGDPKPRVTWNKKGKKVNSQRFETIEFDESAGAVLRIQPLRTPRDENVYECVAQNSVGEITVHAKLTVLREDQLPSGFPNIDMGPQLKVVERTRTATMLCAASGNPDPEITWFKDFLPVDPSASNGRIKQLRSGALQIESSEETDQGKYECVATNSAGVRYSSPANLYVRVRRVAPRFSILPMSHEIMPGGNVNITCVAVGSPMPYVKWMQGAEDLTPEDDMPVGRNVLELTDVKDSANYTCVAMSSLGVIEAVAQITVKSLPKAPGTPMVTENTATSITITWDSGNPDPVSYYVIEYKSKSQDGPYQIKEDITTTRYSIGGLSPNSEYEIWVSAVNSIGQGPPSESVVTRTGEQAPASAPRNVQARMLSATTMIVQWEEPVEPNGLIRGYRVYYTMEPEHPVGNWQKHNVDDSLLTTVGSLLEDETYTVRVLAFTSVGDGPLSDPIQVKTQQGVPGQPMNLRAEARSETSITLSWSPPRQESIIKYELLFREGDHGREVGRTFDPTTSYVVEDLKPNTEYAFRLAARSPQGLGAFTPVVRQRTLQSISPKNFKVKMIMKTSVLLSWEFPDNYNSPTPYKIQYNGLTLDVDGRTTKKLITHLKPHTFYNFVLTNRGSSLGGLQQTVTAWTAFNLLNGKPSVAPKPDADGFIMVYLPDGQSPVPVQSYFIVMVPLRKSRGGQFLTPLGSPEDMDLEELIQDISRLQRRSLRHSRQLEVPRPYIAARFSVLPPTFHPGDQKQYGGFDNRGLEPGHRYVLFVLAVLQKSEPTFAASPFSDPFQLDNPDPQPIVDGEEGLIWVIGPVLAVVFIICIVIAILLYKNKPDSKRKDSEPRTKCLLNNADLAPHHPKDPVEMRRINFQTPGMLSHPPIPIADMAEHTERLKANDSLKLSQEYESIDPGQQFTWEHSNLEVNKPKNRYANVIAYDHSRVILQPIEGIVGSDYINANYVDGYRRQNAYIATQGPLPETFGDFWRMVWEQRSATIVMMTRLEEKSRIKCDQYWPNRGTETYGFIQVTLLDTIELATFCVRTFSLHKNGSSEKREVRQFQFTAWPDHGVPEYPTPFLAFLRRVKTCNPPDAGPIVVHCSAGVGRTGCFIVIDAMLERIKPEKTVDVYGHVTLMRSQRNYMVQTEDQYSFIHEALLEAVGCGNTEVPARSLYAYIQKLAQVEPGEHVTGMELEFKRLANSKAHTSRFISANLPCNKFKNRLVNIMPYESTRVCLQPIRGVEGSDYINASFIDGYRQQKAYIATQGPLAETTEDFWRMLWENNSTIVVMLTKLREMGREKCHQYWPAERSARYQYFVVDPMAEYNMPQYILREFKVTDARDGQSRTVRQFQFTDWPEQGVPKSGEGFIDFIGQVHKTKEQFGQDGPISVHCSAGVGRTGVFITLSIVLERMRYEGVVDIFQTVKMLRTQRPAMVQTEDEYQFCYQAALEYLGSFDHYAT</sequence>
<evidence type="ECO:0000313" key="37">
    <source>
        <dbReference type="EMBL" id="JAA32298.1"/>
    </source>
</evidence>
<reference evidence="37" key="1">
    <citation type="submission" date="2012-10" db="EMBL/GenBank/DDBJ databases">
        <title>De novo assembly of the reference chimpanzee transcriptome from NextGen mRNA sequences.</title>
        <authorList>
            <person name="Maudhoo M.D."/>
            <person name="Meehan D.T."/>
            <person name="Norgren R.B.Jr."/>
        </authorList>
    </citation>
    <scope>NUCLEOTIDE SEQUENCE</scope>
    <source>
        <tissue evidence="36">Adipose stromal</tissue>
        <tissue evidence="37">Skin</tissue>
    </source>
</reference>
<evidence type="ECO:0000256" key="18">
    <source>
        <dbReference type="ARBA" id="ARBA00023136"/>
    </source>
</evidence>
<keyword evidence="21" id="KW-0325">Glycoprotein</keyword>
<evidence type="ECO:0000256" key="23">
    <source>
        <dbReference type="ARBA" id="ARBA00023319"/>
    </source>
</evidence>
<dbReference type="FunFam" id="2.60.40.10:FF:000144">
    <property type="entry name" value="receptor-type tyrosine-protein phosphatase delta isoform X1"/>
    <property type="match status" value="1"/>
</dbReference>
<dbReference type="FunFam" id="2.60.40.10:FF:000010">
    <property type="entry name" value="receptor-type tyrosine-protein phosphatase delta isoform X1"/>
    <property type="match status" value="1"/>
</dbReference>
<keyword evidence="13" id="KW-0677">Repeat</keyword>
<dbReference type="CTD" id="5802"/>
<evidence type="ECO:0000256" key="31">
    <source>
        <dbReference type="SAM" id="SignalP"/>
    </source>
</evidence>
<keyword evidence="10" id="KW-0358">Heparin-binding</keyword>
<dbReference type="PROSITE" id="PS50055">
    <property type="entry name" value="TYR_PHOSPHATASE_PTP"/>
    <property type="match status" value="2"/>
</dbReference>
<evidence type="ECO:0000256" key="21">
    <source>
        <dbReference type="ARBA" id="ARBA00023180"/>
    </source>
</evidence>
<keyword evidence="19" id="KW-1015">Disulfide bond</keyword>
<dbReference type="SUPFAM" id="SSF52799">
    <property type="entry name" value="(Phosphotyrosine protein) phosphatases II"/>
    <property type="match status" value="2"/>
</dbReference>
<evidence type="ECO:0000256" key="14">
    <source>
        <dbReference type="ARBA" id="ARBA00022801"/>
    </source>
</evidence>
<dbReference type="PANTHER" id="PTHR46957">
    <property type="entry name" value="CYTOKINE RECEPTOR"/>
    <property type="match status" value="1"/>
</dbReference>
<dbReference type="FunFam" id="3.90.190.10:FF:000002">
    <property type="entry name" value="receptor-type tyrosine-protein phosphatase delta isoform X2"/>
    <property type="match status" value="1"/>
</dbReference>
<keyword evidence="24" id="KW-0968">Cytoplasmic vesicle</keyword>
<dbReference type="InterPro" id="IPR029021">
    <property type="entry name" value="Prot-tyrosine_phosphatase-like"/>
</dbReference>
<dbReference type="InterPro" id="IPR003595">
    <property type="entry name" value="Tyr_Pase_cat"/>
</dbReference>
<dbReference type="PRINTS" id="PR00700">
    <property type="entry name" value="PRTYPHPHTASE"/>
</dbReference>
<feature type="signal peptide" evidence="31">
    <location>
        <begin position="1"/>
        <end position="29"/>
    </location>
</feature>
<dbReference type="FunFam" id="2.60.40.10:FF:000023">
    <property type="entry name" value="receptor-type tyrosine-protein phosphatase delta isoform X2"/>
    <property type="match status" value="1"/>
</dbReference>
<feature type="transmembrane region" description="Helical" evidence="30">
    <location>
        <begin position="852"/>
        <end position="875"/>
    </location>
</feature>
<dbReference type="InterPro" id="IPR016130">
    <property type="entry name" value="Tyr_Pase_AS"/>
</dbReference>
<dbReference type="EC" id="3.1.3.48" evidence="7"/>
<keyword evidence="9" id="KW-0771">Synaptosome</keyword>
<keyword evidence="12 31" id="KW-0732">Signal</keyword>
<evidence type="ECO:0000256" key="4">
    <source>
        <dbReference type="ARBA" id="ARBA00004489"/>
    </source>
</evidence>
<dbReference type="SMART" id="SM00060">
    <property type="entry name" value="FN3"/>
    <property type="match status" value="4"/>
</dbReference>
<gene>
    <name evidence="37" type="primary">PTPRS</name>
</gene>
<keyword evidence="23" id="KW-0393">Immunoglobulin domain</keyword>
<feature type="domain" description="Tyrosine specific protein phosphatases" evidence="33">
    <location>
        <begin position="1121"/>
        <end position="1192"/>
    </location>
</feature>
<evidence type="ECO:0000256" key="5">
    <source>
        <dbReference type="ARBA" id="ARBA00004624"/>
    </source>
</evidence>
<evidence type="ECO:0000256" key="29">
    <source>
        <dbReference type="SAM" id="MobiDB-lite"/>
    </source>
</evidence>
<dbReference type="SMART" id="SM00194">
    <property type="entry name" value="PTPc"/>
    <property type="match status" value="2"/>
</dbReference>